<dbReference type="InterPro" id="IPR011008">
    <property type="entry name" value="Dimeric_a/b-barrel"/>
</dbReference>
<dbReference type="Pfam" id="PF03795">
    <property type="entry name" value="YCII"/>
    <property type="match status" value="1"/>
</dbReference>
<organism evidence="3 4">
    <name type="scientific">Fimbriimonas ginsengisoli Gsoil 348</name>
    <dbReference type="NCBI Taxonomy" id="661478"/>
    <lineage>
        <taxon>Bacteria</taxon>
        <taxon>Bacillati</taxon>
        <taxon>Armatimonadota</taxon>
        <taxon>Fimbriimonadia</taxon>
        <taxon>Fimbriimonadales</taxon>
        <taxon>Fimbriimonadaceae</taxon>
        <taxon>Fimbriimonas</taxon>
    </lineage>
</organism>
<keyword evidence="4" id="KW-1185">Reference proteome</keyword>
<evidence type="ECO:0000256" key="1">
    <source>
        <dbReference type="ARBA" id="ARBA00007689"/>
    </source>
</evidence>
<feature type="domain" description="YCII-related" evidence="2">
    <location>
        <begin position="1"/>
        <end position="118"/>
    </location>
</feature>
<name>A0A068NJ87_FIMGI</name>
<dbReference type="KEGG" id="fgi:OP10G_0300"/>
<gene>
    <name evidence="3" type="ORF">OP10G_0300</name>
</gene>
<dbReference type="SUPFAM" id="SSF54909">
    <property type="entry name" value="Dimeric alpha+beta barrel"/>
    <property type="match status" value="1"/>
</dbReference>
<proteinExistence type="inferred from homology"/>
<comment type="similarity">
    <text evidence="1">Belongs to the YciI family.</text>
</comment>
<dbReference type="Proteomes" id="UP000027982">
    <property type="component" value="Chromosome"/>
</dbReference>
<dbReference type="PANTHER" id="PTHR35174:SF4">
    <property type="entry name" value="BLL7163 PROTEIN"/>
    <property type="match status" value="1"/>
</dbReference>
<dbReference type="STRING" id="661478.OP10G_0300"/>
<dbReference type="InterPro" id="IPR005545">
    <property type="entry name" value="YCII"/>
</dbReference>
<dbReference type="HOGENOM" id="CLU_130902_0_0_0"/>
<dbReference type="RefSeq" id="WP_025227662.1">
    <property type="nucleotide sequence ID" value="NZ_CP007139.1"/>
</dbReference>
<accession>A0A068NJ87</accession>
<dbReference type="Gene3D" id="3.30.70.1060">
    <property type="entry name" value="Dimeric alpha+beta barrel"/>
    <property type="match status" value="1"/>
</dbReference>
<dbReference type="EMBL" id="CP007139">
    <property type="protein sequence ID" value="AIE83668.1"/>
    <property type="molecule type" value="Genomic_DNA"/>
</dbReference>
<dbReference type="PANTHER" id="PTHR35174">
    <property type="entry name" value="BLL7171 PROTEIN-RELATED"/>
    <property type="match status" value="1"/>
</dbReference>
<dbReference type="eggNOG" id="COG3795">
    <property type="taxonomic scope" value="Bacteria"/>
</dbReference>
<reference evidence="3 4" key="1">
    <citation type="journal article" date="2014" name="PLoS ONE">
        <title>The first complete genome sequence of the class fimbriimonadia in the phylum armatimonadetes.</title>
        <authorList>
            <person name="Hu Z.Y."/>
            <person name="Wang Y.Z."/>
            <person name="Im W.T."/>
            <person name="Wang S.Y."/>
            <person name="Zhao G.P."/>
            <person name="Zheng H.J."/>
            <person name="Quan Z.X."/>
        </authorList>
    </citation>
    <scope>NUCLEOTIDE SEQUENCE [LARGE SCALE GENOMIC DNA]</scope>
    <source>
        <strain evidence="3">Gsoil 348</strain>
    </source>
</reference>
<sequence>MRVMIIAKATPETEVEMTPTPEMMEAFEAMEQFQRELEEAGILDMQGYGLRPSSQGKRVRFDGSKRSVIDGPFTETKELLAGFSIWKVKDMDEAVEWVKKGPNPIFSPSEVEIRPIYEYEDLADFVTP</sequence>
<dbReference type="AlphaFoldDB" id="A0A068NJ87"/>
<evidence type="ECO:0000259" key="2">
    <source>
        <dbReference type="Pfam" id="PF03795"/>
    </source>
</evidence>
<dbReference type="OrthoDB" id="9807535at2"/>
<evidence type="ECO:0000313" key="4">
    <source>
        <dbReference type="Proteomes" id="UP000027982"/>
    </source>
</evidence>
<protein>
    <submittedName>
        <fullName evidence="3">PhnB protein</fullName>
    </submittedName>
</protein>
<evidence type="ECO:0000313" key="3">
    <source>
        <dbReference type="EMBL" id="AIE83668.1"/>
    </source>
</evidence>